<evidence type="ECO:0000313" key="3">
    <source>
        <dbReference type="EMBL" id="KAF5367958.1"/>
    </source>
</evidence>
<accession>A0A8H5LSL5</accession>
<name>A0A8H5LSL5_9AGAR</name>
<feature type="compositionally biased region" description="Basic and acidic residues" evidence="1">
    <location>
        <begin position="430"/>
        <end position="447"/>
    </location>
</feature>
<proteinExistence type="predicted"/>
<feature type="compositionally biased region" description="Polar residues" evidence="1">
    <location>
        <begin position="385"/>
        <end position="397"/>
    </location>
</feature>
<protein>
    <recommendedName>
        <fullName evidence="5">Transmembrane protein</fullName>
    </recommendedName>
</protein>
<gene>
    <name evidence="3" type="ORF">D9758_004354</name>
</gene>
<evidence type="ECO:0000256" key="2">
    <source>
        <dbReference type="SAM" id="Phobius"/>
    </source>
</evidence>
<feature type="compositionally biased region" description="Basic and acidic residues" evidence="1">
    <location>
        <begin position="468"/>
        <end position="483"/>
    </location>
</feature>
<keyword evidence="2" id="KW-1133">Transmembrane helix</keyword>
<dbReference type="EMBL" id="JAACJM010000017">
    <property type="protein sequence ID" value="KAF5367958.1"/>
    <property type="molecule type" value="Genomic_DNA"/>
</dbReference>
<evidence type="ECO:0000313" key="4">
    <source>
        <dbReference type="Proteomes" id="UP000559256"/>
    </source>
</evidence>
<keyword evidence="4" id="KW-1185">Reference proteome</keyword>
<evidence type="ECO:0008006" key="5">
    <source>
        <dbReference type="Google" id="ProtNLM"/>
    </source>
</evidence>
<organism evidence="3 4">
    <name type="scientific">Tetrapyrgos nigripes</name>
    <dbReference type="NCBI Taxonomy" id="182062"/>
    <lineage>
        <taxon>Eukaryota</taxon>
        <taxon>Fungi</taxon>
        <taxon>Dikarya</taxon>
        <taxon>Basidiomycota</taxon>
        <taxon>Agaricomycotina</taxon>
        <taxon>Agaricomycetes</taxon>
        <taxon>Agaricomycetidae</taxon>
        <taxon>Agaricales</taxon>
        <taxon>Marasmiineae</taxon>
        <taxon>Marasmiaceae</taxon>
        <taxon>Tetrapyrgos</taxon>
    </lineage>
</organism>
<dbReference type="OrthoDB" id="3052647at2759"/>
<dbReference type="Gene3D" id="2.60.120.260">
    <property type="entry name" value="Galactose-binding domain-like"/>
    <property type="match status" value="1"/>
</dbReference>
<feature type="region of interest" description="Disordered" evidence="1">
    <location>
        <begin position="175"/>
        <end position="201"/>
    </location>
</feature>
<sequence length="501" mass="53850">MTTVWKVVDDTDPRIVYGGEWNQSLSEFGGINAVNQASLSGDIYNDTLHITKANGTSLTFRFNGTSLLGLYGTWITFDANASSSYPKTRCFLDGIPILGFSTVFQAGRATNHKLLCRADPDFYKGTMSPGEHELFVNSTVDTPFSVDYIVYEALPDASVDGEVLQFGNGAVQEDRDPHLSFSAGWGTNSNDSPSTSTPGSSVSLKFNGTGIQLYGELTGNSSNVGTYQLDGQSPQTFQLFSPGVTASSSGLPQWTDQLLFNLSGLSPGEHTMVVAHNGSASAMPLSIQYFLVESLTAEEQAALLPPSDPPQSSQASHTKTGAIAGGVIGGLAALVLLGIAGWMWKRRRGVRRQEDRERPHPFTELLSPISPVGLVTNAIDPYPLNQNHFHPSTAQNRSSGTKVKSSSPSVENYPLSPVRYGGSKHQARNMTDESRSGASQRDPDRSRMAHGSPLSPTSSSPNVVRGESMVRHTDSGLRMREDGVFSNPQHVVEVPPDYTAT</sequence>
<feature type="region of interest" description="Disordered" evidence="1">
    <location>
        <begin position="385"/>
        <end position="501"/>
    </location>
</feature>
<evidence type="ECO:0000256" key="1">
    <source>
        <dbReference type="SAM" id="MobiDB-lite"/>
    </source>
</evidence>
<feature type="compositionally biased region" description="Low complexity" evidence="1">
    <location>
        <begin position="398"/>
        <end position="410"/>
    </location>
</feature>
<dbReference type="Proteomes" id="UP000559256">
    <property type="component" value="Unassembled WGS sequence"/>
</dbReference>
<dbReference type="AlphaFoldDB" id="A0A8H5LSL5"/>
<comment type="caution">
    <text evidence="3">The sequence shown here is derived from an EMBL/GenBank/DDBJ whole genome shotgun (WGS) entry which is preliminary data.</text>
</comment>
<keyword evidence="2" id="KW-0472">Membrane</keyword>
<keyword evidence="2" id="KW-0812">Transmembrane</keyword>
<feature type="compositionally biased region" description="Low complexity" evidence="1">
    <location>
        <begin position="186"/>
        <end position="201"/>
    </location>
</feature>
<reference evidence="3 4" key="1">
    <citation type="journal article" date="2020" name="ISME J.">
        <title>Uncovering the hidden diversity of litter-decomposition mechanisms in mushroom-forming fungi.</title>
        <authorList>
            <person name="Floudas D."/>
            <person name="Bentzer J."/>
            <person name="Ahren D."/>
            <person name="Johansson T."/>
            <person name="Persson P."/>
            <person name="Tunlid A."/>
        </authorList>
    </citation>
    <scope>NUCLEOTIDE SEQUENCE [LARGE SCALE GENOMIC DNA]</scope>
    <source>
        <strain evidence="3 4">CBS 291.85</strain>
    </source>
</reference>
<feature type="transmembrane region" description="Helical" evidence="2">
    <location>
        <begin position="322"/>
        <end position="344"/>
    </location>
</feature>